<organism evidence="1 2">
    <name type="scientific">Myroides odoratus</name>
    <name type="common">Flavobacterium odoratum</name>
    <dbReference type="NCBI Taxonomy" id="256"/>
    <lineage>
        <taxon>Bacteria</taxon>
        <taxon>Pseudomonadati</taxon>
        <taxon>Bacteroidota</taxon>
        <taxon>Flavobacteriia</taxon>
        <taxon>Flavobacteriales</taxon>
        <taxon>Flavobacteriaceae</taxon>
        <taxon>Myroides</taxon>
    </lineage>
</organism>
<evidence type="ECO:0000313" key="2">
    <source>
        <dbReference type="Proteomes" id="UP000255024"/>
    </source>
</evidence>
<dbReference type="InterPro" id="IPR008969">
    <property type="entry name" value="CarboxyPept-like_regulatory"/>
</dbReference>
<gene>
    <name evidence="1" type="ORF">NCTC11179_03424</name>
</gene>
<accession>A0A378U3P3</accession>
<reference evidence="1 2" key="1">
    <citation type="submission" date="2018-06" db="EMBL/GenBank/DDBJ databases">
        <authorList>
            <consortium name="Pathogen Informatics"/>
            <person name="Doyle S."/>
        </authorList>
    </citation>
    <scope>NUCLEOTIDE SEQUENCE [LARGE SCALE GENOMIC DNA]</scope>
    <source>
        <strain evidence="1 2">NCTC11179</strain>
    </source>
</reference>
<keyword evidence="2" id="KW-1185">Reference proteome</keyword>
<proteinExistence type="predicted"/>
<dbReference type="AlphaFoldDB" id="A0A378U3P3"/>
<protein>
    <submittedName>
        <fullName evidence="1">TonB-linked outer membrane protein, SusC/RagA family</fullName>
    </submittedName>
</protein>
<dbReference type="Proteomes" id="UP000255024">
    <property type="component" value="Unassembled WGS sequence"/>
</dbReference>
<dbReference type="InterPro" id="IPR043741">
    <property type="entry name" value="DUF5686"/>
</dbReference>
<evidence type="ECO:0000313" key="1">
    <source>
        <dbReference type="EMBL" id="STZ69899.1"/>
    </source>
</evidence>
<dbReference type="Pfam" id="PF18939">
    <property type="entry name" value="DUF5686"/>
    <property type="match status" value="1"/>
</dbReference>
<dbReference type="SUPFAM" id="SSF49464">
    <property type="entry name" value="Carboxypeptidase regulatory domain-like"/>
    <property type="match status" value="1"/>
</dbReference>
<dbReference type="Pfam" id="PF13715">
    <property type="entry name" value="CarbopepD_reg_2"/>
    <property type="match status" value="1"/>
</dbReference>
<sequence length="850" mass="99167">MNYSILFLIGWSFLFTPKLIMKKKILFYLVFLLLASFQSIAQTKVSGRIKDTSKVDVSYASVYFKNSTQGVIANELGKFYLETENNYDTLVVSFVGYKTAYVPLKSRTNLDLSITLEEDNMLEEVRIFTGKTSKKNNPAIDILRKIWERKRKNGLYMFSQYEFDKYEKIEFDLNSIDSAYRKKKIFKGMEFIFDQVDTNRITGKTYLPIFINENIGQVFGDNVDNKKIEKTLGNKNSGFDTNQHIIEFVKDLYAEYNIYNNYIKIFDKDFVSPLSRTGINVYNYVLADSAFIDDKWCYNIVYYPRRKGELTFKGDFWVNDSTFAIKKINMEASRDANINWVKEIYIEQEFDVLNDSVFLLTRDHFMSDFALSKKEESKGIYGKRTTVYQNHQFNIKHPDDFYKKDVNEYDESIYTRSDDFWQTYRFEPLSKDEFGIYKMLDTLKTVPKFRFLFDLTSTIASNYYNIPKYNFDYGPIFSTFGYNDIEGLRMRAGGRTYFGPNDKWRLEGYGAYGFKDNKFKYGISGKVLLHSPSRFILFGGNRRDVEQIGVSLTETNDVLGRSFASSSLFASGDNSKLTDINLSTVGLEIEPVKNLRLLTTFSYRTLKPASDLFNLDYYVDKERTIISNETKQSEVEMAIDYTPGKRTIGYGVDRKEIDQKYLKLYLRYSHGFKGAFDSNFQYDKLQLYARKPILLGGFGTFTTTFEAGKTFGEVPLGLLSVVPGNQSWFNIENTFANLDYYEFVTNEYASIHLEHNFGGRLLSRIPWFRDLNLREIVGIRGIYGKISQENINLNASQLVYKAPEDFYYEYYVGVGNIFKIFRLDLSWRGNYLDMPDARRFAIRGSFGIYF</sequence>
<name>A0A378U3P3_MYROD</name>
<dbReference type="EMBL" id="UGQL01000002">
    <property type="protein sequence ID" value="STZ69899.1"/>
    <property type="molecule type" value="Genomic_DNA"/>
</dbReference>